<feature type="transmembrane region" description="Helical" evidence="2">
    <location>
        <begin position="167"/>
        <end position="188"/>
    </location>
</feature>
<keyword evidence="2" id="KW-0472">Membrane</keyword>
<evidence type="ECO:0000313" key="3">
    <source>
        <dbReference type="EMBL" id="KAJ7749404.1"/>
    </source>
</evidence>
<comment type="caution">
    <text evidence="3">The sequence shown here is derived from an EMBL/GenBank/DDBJ whole genome shotgun (WGS) entry which is preliminary data.</text>
</comment>
<keyword evidence="4" id="KW-1185">Reference proteome</keyword>
<evidence type="ECO:0000256" key="2">
    <source>
        <dbReference type="SAM" id="Phobius"/>
    </source>
</evidence>
<feature type="transmembrane region" description="Helical" evidence="2">
    <location>
        <begin position="112"/>
        <end position="131"/>
    </location>
</feature>
<dbReference type="EMBL" id="JARKIB010000069">
    <property type="protein sequence ID" value="KAJ7749404.1"/>
    <property type="molecule type" value="Genomic_DNA"/>
</dbReference>
<feature type="transmembrane region" description="Helical" evidence="2">
    <location>
        <begin position="48"/>
        <end position="71"/>
    </location>
</feature>
<organism evidence="3 4">
    <name type="scientific">Mycena metata</name>
    <dbReference type="NCBI Taxonomy" id="1033252"/>
    <lineage>
        <taxon>Eukaryota</taxon>
        <taxon>Fungi</taxon>
        <taxon>Dikarya</taxon>
        <taxon>Basidiomycota</taxon>
        <taxon>Agaricomycotina</taxon>
        <taxon>Agaricomycetes</taxon>
        <taxon>Agaricomycetidae</taxon>
        <taxon>Agaricales</taxon>
        <taxon>Marasmiineae</taxon>
        <taxon>Mycenaceae</taxon>
        <taxon>Mycena</taxon>
    </lineage>
</organism>
<feature type="compositionally biased region" description="Basic and acidic residues" evidence="1">
    <location>
        <begin position="286"/>
        <end position="301"/>
    </location>
</feature>
<feature type="transmembrane region" description="Helical" evidence="2">
    <location>
        <begin position="242"/>
        <end position="264"/>
    </location>
</feature>
<evidence type="ECO:0000313" key="4">
    <source>
        <dbReference type="Proteomes" id="UP001215598"/>
    </source>
</evidence>
<feature type="transmembrane region" description="Helical" evidence="2">
    <location>
        <begin position="138"/>
        <end position="161"/>
    </location>
</feature>
<feature type="region of interest" description="Disordered" evidence="1">
    <location>
        <begin position="286"/>
        <end position="309"/>
    </location>
</feature>
<keyword evidence="2" id="KW-0812">Transmembrane</keyword>
<protein>
    <submittedName>
        <fullName evidence="3">Uncharacterized protein</fullName>
    </submittedName>
</protein>
<name>A0AAD7IS65_9AGAR</name>
<dbReference type="AlphaFoldDB" id="A0AAD7IS65"/>
<proteinExistence type="predicted"/>
<reference evidence="3" key="1">
    <citation type="submission" date="2023-03" db="EMBL/GenBank/DDBJ databases">
        <title>Massive genome expansion in bonnet fungi (Mycena s.s.) driven by repeated elements and novel gene families across ecological guilds.</title>
        <authorList>
            <consortium name="Lawrence Berkeley National Laboratory"/>
            <person name="Harder C.B."/>
            <person name="Miyauchi S."/>
            <person name="Viragh M."/>
            <person name="Kuo A."/>
            <person name="Thoen E."/>
            <person name="Andreopoulos B."/>
            <person name="Lu D."/>
            <person name="Skrede I."/>
            <person name="Drula E."/>
            <person name="Henrissat B."/>
            <person name="Morin E."/>
            <person name="Kohler A."/>
            <person name="Barry K."/>
            <person name="LaButti K."/>
            <person name="Morin E."/>
            <person name="Salamov A."/>
            <person name="Lipzen A."/>
            <person name="Mereny Z."/>
            <person name="Hegedus B."/>
            <person name="Baldrian P."/>
            <person name="Stursova M."/>
            <person name="Weitz H."/>
            <person name="Taylor A."/>
            <person name="Grigoriev I.V."/>
            <person name="Nagy L.G."/>
            <person name="Martin F."/>
            <person name="Kauserud H."/>
        </authorList>
    </citation>
    <scope>NUCLEOTIDE SEQUENCE</scope>
    <source>
        <strain evidence="3">CBHHK182m</strain>
    </source>
</reference>
<accession>A0AAD7IS65</accession>
<feature type="transmembrane region" description="Helical" evidence="2">
    <location>
        <begin position="12"/>
        <end position="36"/>
    </location>
</feature>
<keyword evidence="2" id="KW-1133">Transmembrane helix</keyword>
<sequence>MATSVPSHFFAYFPLVIDSLTYGIYSVLFSQAVHILLSRRKQHYKYHLACLSLLFGLSTLHVALAWGWAFLTDHGDTAIYELFSLKNPLPTLYFPDDPRSVRAIGMLLKARYSLANAIADGILIYRCYVIWGFNWRPVAFPLLAYACTLAGGIMTLLPLSGTGERTSVTLCIATIFITNVLSAGLAAGRIWWISRRASSYLGRRSRQKYMALTAILLESGLIYPAALLLTIVLFLIRSTPTNSVLVCIAACYHIVGIAPTLIIVRVGLGVSTDDVDKCITISRGTDSHHLHPSHESDSDSHGRRRAVGTGTEATLELQVRVTSTREEDTVGSLNFSDAKGVPV</sequence>
<dbReference type="Proteomes" id="UP001215598">
    <property type="component" value="Unassembled WGS sequence"/>
</dbReference>
<feature type="transmembrane region" description="Helical" evidence="2">
    <location>
        <begin position="209"/>
        <end position="236"/>
    </location>
</feature>
<evidence type="ECO:0000256" key="1">
    <source>
        <dbReference type="SAM" id="MobiDB-lite"/>
    </source>
</evidence>
<gene>
    <name evidence="3" type="ORF">B0H16DRAFT_1551367</name>
</gene>